<organism evidence="1 2">
    <name type="scientific">Candidatus Magasanikbacteria bacterium CG10_big_fil_rev_8_21_14_0_10_47_10</name>
    <dbReference type="NCBI Taxonomy" id="1974652"/>
    <lineage>
        <taxon>Bacteria</taxon>
        <taxon>Candidatus Magasanikiibacteriota</taxon>
    </lineage>
</organism>
<dbReference type="Proteomes" id="UP000230154">
    <property type="component" value="Unassembled WGS sequence"/>
</dbReference>
<comment type="caution">
    <text evidence="1">The sequence shown here is derived from an EMBL/GenBank/DDBJ whole genome shotgun (WGS) entry which is preliminary data.</text>
</comment>
<name>A0A2H0TR85_9BACT</name>
<reference evidence="2" key="1">
    <citation type="submission" date="2017-09" db="EMBL/GenBank/DDBJ databases">
        <title>Depth-based differentiation of microbial function through sediment-hosted aquifers and enrichment of novel symbionts in the deep terrestrial subsurface.</title>
        <authorList>
            <person name="Probst A.J."/>
            <person name="Ladd B."/>
            <person name="Jarett J.K."/>
            <person name="Geller-Mcgrath D.E."/>
            <person name="Sieber C.M.K."/>
            <person name="Emerson J.B."/>
            <person name="Anantharaman K."/>
            <person name="Thomas B.C."/>
            <person name="Malmstrom R."/>
            <person name="Stieglmeier M."/>
            <person name="Klingl A."/>
            <person name="Woyke T."/>
            <person name="Ryan C.M."/>
            <person name="Banfield J.F."/>
        </authorList>
    </citation>
    <scope>NUCLEOTIDE SEQUENCE [LARGE SCALE GENOMIC DNA]</scope>
</reference>
<dbReference type="Pfam" id="PF08013">
    <property type="entry name" value="GatZ_KbaZ-like"/>
    <property type="match status" value="1"/>
</dbReference>
<dbReference type="InterPro" id="IPR013785">
    <property type="entry name" value="Aldolase_TIM"/>
</dbReference>
<accession>A0A2H0TR85</accession>
<gene>
    <name evidence="1" type="ORF">COU35_01155</name>
</gene>
<evidence type="ECO:0000313" key="2">
    <source>
        <dbReference type="Proteomes" id="UP000230154"/>
    </source>
</evidence>
<protein>
    <recommendedName>
        <fullName evidence="3">Aldolase</fullName>
    </recommendedName>
</protein>
<evidence type="ECO:0008006" key="3">
    <source>
        <dbReference type="Google" id="ProtNLM"/>
    </source>
</evidence>
<dbReference type="SUPFAM" id="SSF51569">
    <property type="entry name" value="Aldolase"/>
    <property type="match status" value="1"/>
</dbReference>
<proteinExistence type="predicted"/>
<dbReference type="GO" id="GO:0005975">
    <property type="term" value="P:carbohydrate metabolic process"/>
    <property type="evidence" value="ECO:0007669"/>
    <property type="project" value="InterPro"/>
</dbReference>
<dbReference type="EMBL" id="PFCB01000010">
    <property type="protein sequence ID" value="PIR74661.1"/>
    <property type="molecule type" value="Genomic_DNA"/>
</dbReference>
<dbReference type="Gene3D" id="3.20.20.70">
    <property type="entry name" value="Aldolase class I"/>
    <property type="match status" value="1"/>
</dbReference>
<sequence length="470" mass="52196">MTNPYYRELTSVDEVRELVAGVCAVEGGRISAVRDIEKLNSDIIHTLQFNASVSVHDDVKKTSIDWINEIALQRNLTTGSNADFYDAKARGEHEFFTVPAINCRMLTFHMVRAAVRAADRLALPHVVFELALSEMAYTAQQKDEYVALVKAAYVSLGLSDRVLYMQADHYQLDPDNYAKDADAEMNRMKERIAKAIDAGVYNIDIDASKFETADPAKSDRENQAENARLTAGLFHFIRQYEKDHQLPCVVSIGGEVGEVGGENTKYSAVNAYLDMIKEHAEALGSGDVKGISKVSINVGSAHGGVLGPDGKPLDTVPLDFTAHHDVYMKGVDPLNSGKHVISVQHGASTLPKQYFPLFPAMHVGEIHLATGFQNIVWDILEKEDRPLFEKMKAIAFEKFADKIAKHPTEAIGFQKENKRVTEFVKKDLLLSTAVEQIEKNLEQEFATIFTSLFTLLRPKSGHIVQGDRAD</sequence>
<evidence type="ECO:0000313" key="1">
    <source>
        <dbReference type="EMBL" id="PIR74661.1"/>
    </source>
</evidence>
<dbReference type="InterPro" id="IPR012062">
    <property type="entry name" value="GatZ/KbaZ-like"/>
</dbReference>
<dbReference type="AlphaFoldDB" id="A0A2H0TR85"/>